<gene>
    <name evidence="1" type="ORF">PCON_01121</name>
</gene>
<evidence type="ECO:0000313" key="1">
    <source>
        <dbReference type="EMBL" id="CCX14895.1"/>
    </source>
</evidence>
<dbReference type="EMBL" id="HF936073">
    <property type="protein sequence ID" value="CCX14895.1"/>
    <property type="molecule type" value="Genomic_DNA"/>
</dbReference>
<organism evidence="1 2">
    <name type="scientific">Pyronema omphalodes (strain CBS 100304)</name>
    <name type="common">Pyronema confluens</name>
    <dbReference type="NCBI Taxonomy" id="1076935"/>
    <lineage>
        <taxon>Eukaryota</taxon>
        <taxon>Fungi</taxon>
        <taxon>Dikarya</taxon>
        <taxon>Ascomycota</taxon>
        <taxon>Pezizomycotina</taxon>
        <taxon>Pezizomycetes</taxon>
        <taxon>Pezizales</taxon>
        <taxon>Pyronemataceae</taxon>
        <taxon>Pyronema</taxon>
    </lineage>
</organism>
<name>U4LA53_PYROM</name>
<dbReference type="AlphaFoldDB" id="U4LA53"/>
<keyword evidence="2" id="KW-1185">Reference proteome</keyword>
<dbReference type="Proteomes" id="UP000018144">
    <property type="component" value="Unassembled WGS sequence"/>
</dbReference>
<reference evidence="1 2" key="1">
    <citation type="journal article" date="2013" name="PLoS Genet.">
        <title>The genome and development-dependent transcriptomes of Pyronema confluens: a window into fungal evolution.</title>
        <authorList>
            <person name="Traeger S."/>
            <person name="Altegoer F."/>
            <person name="Freitag M."/>
            <person name="Gabaldon T."/>
            <person name="Kempken F."/>
            <person name="Kumar A."/>
            <person name="Marcet-Houben M."/>
            <person name="Poggeler S."/>
            <person name="Stajich J.E."/>
            <person name="Nowrousian M."/>
        </authorList>
    </citation>
    <scope>NUCLEOTIDE SEQUENCE [LARGE SCALE GENOMIC DNA]</scope>
    <source>
        <strain evidence="2">CBS 100304</strain>
        <tissue evidence="1">Vegetative mycelium</tissue>
    </source>
</reference>
<accession>U4LA53</accession>
<proteinExistence type="predicted"/>
<evidence type="ECO:0000313" key="2">
    <source>
        <dbReference type="Proteomes" id="UP000018144"/>
    </source>
</evidence>
<sequence length="76" mass="8404">MYYDVGFTGCAYTTPTKTNYLGRAGECHILSKKIAHGCRETNRAQMSSATKGKQNEQESVRIINRGVAGEYVSLEL</sequence>
<protein>
    <submittedName>
        <fullName evidence="1">Uncharacterized protein</fullName>
    </submittedName>
</protein>